<dbReference type="InterPro" id="IPR052169">
    <property type="entry name" value="CW_Biosynth-Accessory"/>
</dbReference>
<dbReference type="PANTHER" id="PTHR33393:SF13">
    <property type="entry name" value="PGA BIOSYNTHESIS PROTEIN CAPA"/>
    <property type="match status" value="1"/>
</dbReference>
<dbReference type="Gene3D" id="3.60.21.10">
    <property type="match status" value="1"/>
</dbReference>
<dbReference type="PANTHER" id="PTHR33393">
    <property type="entry name" value="POLYGLUTAMINE SYNTHESIS ACCESSORY PROTEIN RV0574C-RELATED"/>
    <property type="match status" value="1"/>
</dbReference>
<dbReference type="Proteomes" id="UP000192418">
    <property type="component" value="Unassembled WGS sequence"/>
</dbReference>
<comment type="similarity">
    <text evidence="1">Belongs to the CapA family.</text>
</comment>
<dbReference type="InterPro" id="IPR029052">
    <property type="entry name" value="Metallo-depent_PP-like"/>
</dbReference>
<keyword evidence="4" id="KW-1185">Reference proteome</keyword>
<dbReference type="STRING" id="1121400.SAMN02746065_11237"/>
<reference evidence="3 4" key="1">
    <citation type="submission" date="2017-04" db="EMBL/GenBank/DDBJ databases">
        <authorList>
            <person name="Afonso C.L."/>
            <person name="Miller P.J."/>
            <person name="Scott M.A."/>
            <person name="Spackman E."/>
            <person name="Goraichik I."/>
            <person name="Dimitrov K.M."/>
            <person name="Suarez D.L."/>
            <person name="Swayne D.E."/>
        </authorList>
    </citation>
    <scope>NUCLEOTIDE SEQUENCE [LARGE SCALE GENOMIC DNA]</scope>
    <source>
        <strain evidence="3 4">DSM 3385</strain>
    </source>
</reference>
<evidence type="ECO:0000313" key="4">
    <source>
        <dbReference type="Proteomes" id="UP000192418"/>
    </source>
</evidence>
<dbReference type="AlphaFoldDB" id="A0A1W2CGF9"/>
<evidence type="ECO:0000313" key="3">
    <source>
        <dbReference type="EMBL" id="SMC83952.1"/>
    </source>
</evidence>
<dbReference type="CDD" id="cd07381">
    <property type="entry name" value="MPP_CapA"/>
    <property type="match status" value="1"/>
</dbReference>
<accession>A0A1W2CGF9</accession>
<sequence>MTALPFINWETGTITLPHSSKNSDFNPAAPTSQVMIAGDWAPIRHFAPIVANNPVSIYGDVYPLLTASDLSIVNLEAPLSDYGLPIWKSGAVFKGEKCHVKGLTSVPFDVVTLANNHMFDFDREAFQDTLDTLDENNIKHLGAGNTLEDARRPLIMKVNDLVIGLVNFSEGEDLKGAEEQKPGVMGWDLDGVEKTIKELKGKVDFIIAISHCGIEYIPFPPPYVTRAFQRMADAGADMVIGHHPHVPQGICVHNGVPICYSLGNFVFFQDTPLIHRKQGYMVKAILQKNQPPALELIPYEIHTKGISLLNGAVRERFFSELKEISMPLDTQKGIEDAWHGFLHHYGTKGFVKEIEMLMNRMEEEPEKGAAMFRNRLTTLQHFHHWKDALTRMIDGTIDHSPQWARDLTHQWLTRTLDDAKKAVDNIQEKKQ</sequence>
<name>A0A1W2CGF9_9BACT</name>
<organism evidence="3 4">
    <name type="scientific">Desulfocicer vacuolatum DSM 3385</name>
    <dbReference type="NCBI Taxonomy" id="1121400"/>
    <lineage>
        <taxon>Bacteria</taxon>
        <taxon>Pseudomonadati</taxon>
        <taxon>Thermodesulfobacteriota</taxon>
        <taxon>Desulfobacteria</taxon>
        <taxon>Desulfobacterales</taxon>
        <taxon>Desulfobacteraceae</taxon>
        <taxon>Desulfocicer</taxon>
    </lineage>
</organism>
<evidence type="ECO:0000259" key="2">
    <source>
        <dbReference type="SMART" id="SM00854"/>
    </source>
</evidence>
<proteinExistence type="inferred from homology"/>
<protein>
    <submittedName>
        <fullName evidence="3">Poly-gamma-glutamate synthesis protein (Capsule biosynthesis protein)</fullName>
    </submittedName>
</protein>
<evidence type="ECO:0000256" key="1">
    <source>
        <dbReference type="ARBA" id="ARBA00005662"/>
    </source>
</evidence>
<dbReference type="EMBL" id="FWXY01000012">
    <property type="protein sequence ID" value="SMC83952.1"/>
    <property type="molecule type" value="Genomic_DNA"/>
</dbReference>
<dbReference type="SMART" id="SM00854">
    <property type="entry name" value="PGA_cap"/>
    <property type="match status" value="1"/>
</dbReference>
<dbReference type="Pfam" id="PF09587">
    <property type="entry name" value="PGA_cap"/>
    <property type="match status" value="1"/>
</dbReference>
<feature type="domain" description="Capsule synthesis protein CapA" evidence="2">
    <location>
        <begin position="33"/>
        <end position="269"/>
    </location>
</feature>
<dbReference type="InterPro" id="IPR019079">
    <property type="entry name" value="Capsule_synth_CapA"/>
</dbReference>
<dbReference type="SUPFAM" id="SSF56300">
    <property type="entry name" value="Metallo-dependent phosphatases"/>
    <property type="match status" value="1"/>
</dbReference>
<gene>
    <name evidence="3" type="ORF">SAMN02746065_11237</name>
</gene>